<dbReference type="CDD" id="cd03467">
    <property type="entry name" value="Rieske"/>
    <property type="match status" value="1"/>
</dbReference>
<evidence type="ECO:0000256" key="2">
    <source>
        <dbReference type="ARBA" id="ARBA00022723"/>
    </source>
</evidence>
<evidence type="ECO:0000256" key="4">
    <source>
        <dbReference type="ARBA" id="ARBA00023014"/>
    </source>
</evidence>
<evidence type="ECO:0000259" key="5">
    <source>
        <dbReference type="PROSITE" id="PS51296"/>
    </source>
</evidence>
<accession>A0A0D8FUR5</accession>
<gene>
    <name evidence="6" type="ORF">FEAC_11540</name>
</gene>
<keyword evidence="1" id="KW-0001">2Fe-2S</keyword>
<evidence type="ECO:0000256" key="3">
    <source>
        <dbReference type="ARBA" id="ARBA00023004"/>
    </source>
</evidence>
<dbReference type="SUPFAM" id="SSF50022">
    <property type="entry name" value="ISP domain"/>
    <property type="match status" value="1"/>
</dbReference>
<dbReference type="Pfam" id="PF00355">
    <property type="entry name" value="Rieske"/>
    <property type="match status" value="1"/>
</dbReference>
<protein>
    <submittedName>
        <fullName evidence="6">Rieske [2Fe-2S] domain protein</fullName>
    </submittedName>
</protein>
<evidence type="ECO:0000256" key="1">
    <source>
        <dbReference type="ARBA" id="ARBA00022714"/>
    </source>
</evidence>
<evidence type="ECO:0000313" key="7">
    <source>
        <dbReference type="Proteomes" id="UP000032336"/>
    </source>
</evidence>
<dbReference type="GeneID" id="78372387"/>
<feature type="domain" description="Rieske" evidence="5">
    <location>
        <begin position="112"/>
        <end position="209"/>
    </location>
</feature>
<dbReference type="GO" id="GO:0051537">
    <property type="term" value="F:2 iron, 2 sulfur cluster binding"/>
    <property type="evidence" value="ECO:0007669"/>
    <property type="project" value="UniProtKB-KW"/>
</dbReference>
<evidence type="ECO:0000313" key="6">
    <source>
        <dbReference type="EMBL" id="KJE77028.1"/>
    </source>
</evidence>
<keyword evidence="3" id="KW-0408">Iron</keyword>
<keyword evidence="2" id="KW-0479">Metal-binding</keyword>
<dbReference type="GO" id="GO:0016705">
    <property type="term" value="F:oxidoreductase activity, acting on paired donors, with incorporation or reduction of molecular oxygen"/>
    <property type="evidence" value="ECO:0007669"/>
    <property type="project" value="UniProtKB-ARBA"/>
</dbReference>
<dbReference type="InterPro" id="IPR036922">
    <property type="entry name" value="Rieske_2Fe-2S_sf"/>
</dbReference>
<dbReference type="Gene3D" id="2.102.10.10">
    <property type="entry name" value="Rieske [2Fe-2S] iron-sulphur domain"/>
    <property type="match status" value="1"/>
</dbReference>
<keyword evidence="7" id="KW-1185">Reference proteome</keyword>
<dbReference type="AlphaFoldDB" id="A0A0D8FUR5"/>
<proteinExistence type="predicted"/>
<dbReference type="Proteomes" id="UP000032336">
    <property type="component" value="Unassembled WGS sequence"/>
</dbReference>
<dbReference type="GO" id="GO:0004497">
    <property type="term" value="F:monooxygenase activity"/>
    <property type="evidence" value="ECO:0007669"/>
    <property type="project" value="UniProtKB-ARBA"/>
</dbReference>
<comment type="caution">
    <text evidence="6">The sequence shown here is derived from an EMBL/GenBank/DDBJ whole genome shotgun (WGS) entry which is preliminary data.</text>
</comment>
<name>A0A0D8FUR5_9ACTN</name>
<dbReference type="STRING" id="1121877.FEAC_11540"/>
<dbReference type="PROSITE" id="PS51296">
    <property type="entry name" value="RIESKE"/>
    <property type="match status" value="1"/>
</dbReference>
<organism evidence="6 7">
    <name type="scientific">Ferrimicrobium acidiphilum DSM 19497</name>
    <dbReference type="NCBI Taxonomy" id="1121877"/>
    <lineage>
        <taxon>Bacteria</taxon>
        <taxon>Bacillati</taxon>
        <taxon>Actinomycetota</taxon>
        <taxon>Acidimicrobiia</taxon>
        <taxon>Acidimicrobiales</taxon>
        <taxon>Acidimicrobiaceae</taxon>
        <taxon>Ferrimicrobium</taxon>
    </lineage>
</organism>
<dbReference type="GO" id="GO:0046872">
    <property type="term" value="F:metal ion binding"/>
    <property type="evidence" value="ECO:0007669"/>
    <property type="project" value="UniProtKB-KW"/>
</dbReference>
<dbReference type="RefSeq" id="WP_152623099.1">
    <property type="nucleotide sequence ID" value="NZ_JXUW01000008.1"/>
</dbReference>
<dbReference type="eggNOG" id="COG2146">
    <property type="taxonomic scope" value="Bacteria"/>
</dbReference>
<reference evidence="6 7" key="1">
    <citation type="submission" date="2015-01" db="EMBL/GenBank/DDBJ databases">
        <title>Draft genome of the acidophilic iron oxidizer Ferrimicrobium acidiphilum strain T23.</title>
        <authorList>
            <person name="Poehlein A."/>
            <person name="Eisen S."/>
            <person name="Schloemann M."/>
            <person name="Johnson B.D."/>
            <person name="Daniel R."/>
            <person name="Muehling M."/>
        </authorList>
    </citation>
    <scope>NUCLEOTIDE SEQUENCE [LARGE SCALE GENOMIC DNA]</scope>
    <source>
        <strain evidence="6 7">T23</strain>
    </source>
</reference>
<keyword evidence="4" id="KW-0411">Iron-sulfur</keyword>
<dbReference type="EMBL" id="JXUW01000008">
    <property type="protein sequence ID" value="KJE77028.1"/>
    <property type="molecule type" value="Genomic_DNA"/>
</dbReference>
<dbReference type="OrthoDB" id="25106at2"/>
<sequence>MLVFARDDDKAGAAGVRRAISQRELRLVDDPELADVILVEMSDESDLLELRRLRSTNSRAILIAHTMSQDRELWQGAERAGADRVESSGGLAVLLRRLDKGIRSGSNRERLIPLCATADVAGRLGIIASVEHDLGELLLVKGQGMPVCLVGPCPHAGAPLGSALVEDGVLTCPAHGSQFLAVSGERVRGPADCGLTELRVVEESGRYWAVSPAVS</sequence>
<dbReference type="InterPro" id="IPR017941">
    <property type="entry name" value="Rieske_2Fe-2S"/>
</dbReference>